<dbReference type="EMBL" id="BNCH01000007">
    <property type="protein sequence ID" value="GHF04558.1"/>
    <property type="molecule type" value="Genomic_DNA"/>
</dbReference>
<dbReference type="InterPro" id="IPR029063">
    <property type="entry name" value="SAM-dependent_MTases_sf"/>
</dbReference>
<protein>
    <submittedName>
        <fullName evidence="4">Methyltransferase</fullName>
    </submittedName>
</protein>
<accession>A0ABQ3J4N6</accession>
<feature type="domain" description="Methyltransferase" evidence="3">
    <location>
        <begin position="43"/>
        <end position="130"/>
    </location>
</feature>
<sequence>MTEDKKTLSVYDAEADAYEKRVAEKSSPGLNAFLKHLPANSHVLDLGCGPGLSAVAMQTAGHTVDAVDGSAAMVARACANGVPARQALFSDIDTTNRYDGIWANFSLLHLPRSEFKPTLARLHITLRAGGLFHIGMKLGEGEGRDRLERFYTYYQPDELEAALTESGFTPLSRTHGSGRGLEGSISDWMVVLAHG</sequence>
<gene>
    <name evidence="4" type="ORF">GCM10016455_27270</name>
</gene>
<dbReference type="SUPFAM" id="SSF53335">
    <property type="entry name" value="S-adenosyl-L-methionine-dependent methyltransferases"/>
    <property type="match status" value="1"/>
</dbReference>
<dbReference type="GO" id="GO:0032259">
    <property type="term" value="P:methylation"/>
    <property type="evidence" value="ECO:0007669"/>
    <property type="project" value="UniProtKB-KW"/>
</dbReference>
<evidence type="ECO:0000256" key="2">
    <source>
        <dbReference type="ARBA" id="ARBA00022679"/>
    </source>
</evidence>
<keyword evidence="2" id="KW-0808">Transferase</keyword>
<comment type="caution">
    <text evidence="4">The sequence shown here is derived from an EMBL/GenBank/DDBJ whole genome shotgun (WGS) entry which is preliminary data.</text>
</comment>
<name>A0ABQ3J4N6_9RHOB</name>
<keyword evidence="1 4" id="KW-0489">Methyltransferase</keyword>
<organism evidence="4 5">
    <name type="scientific">Aliiroseovarius zhejiangensis</name>
    <dbReference type="NCBI Taxonomy" id="1632025"/>
    <lineage>
        <taxon>Bacteria</taxon>
        <taxon>Pseudomonadati</taxon>
        <taxon>Pseudomonadota</taxon>
        <taxon>Alphaproteobacteria</taxon>
        <taxon>Rhodobacterales</taxon>
        <taxon>Paracoccaceae</taxon>
        <taxon>Aliiroseovarius</taxon>
    </lineage>
</organism>
<proteinExistence type="predicted"/>
<evidence type="ECO:0000313" key="4">
    <source>
        <dbReference type="EMBL" id="GHF04558.1"/>
    </source>
</evidence>
<reference evidence="5" key="1">
    <citation type="journal article" date="2019" name="Int. J. Syst. Evol. Microbiol.">
        <title>The Global Catalogue of Microorganisms (GCM) 10K type strain sequencing project: providing services to taxonomists for standard genome sequencing and annotation.</title>
        <authorList>
            <consortium name="The Broad Institute Genomics Platform"/>
            <consortium name="The Broad Institute Genome Sequencing Center for Infectious Disease"/>
            <person name="Wu L."/>
            <person name="Ma J."/>
        </authorList>
    </citation>
    <scope>NUCLEOTIDE SEQUENCE [LARGE SCALE GENOMIC DNA]</scope>
    <source>
        <strain evidence="5">KCTC 42443</strain>
    </source>
</reference>
<dbReference type="Proteomes" id="UP000609802">
    <property type="component" value="Unassembled WGS sequence"/>
</dbReference>
<dbReference type="RefSeq" id="WP_191287107.1">
    <property type="nucleotide sequence ID" value="NZ_BNCH01000007.1"/>
</dbReference>
<dbReference type="InterPro" id="IPR041698">
    <property type="entry name" value="Methyltransf_25"/>
</dbReference>
<dbReference type="Pfam" id="PF13649">
    <property type="entry name" value="Methyltransf_25"/>
    <property type="match status" value="1"/>
</dbReference>
<dbReference type="PANTHER" id="PTHR43861">
    <property type="entry name" value="TRANS-ACONITATE 2-METHYLTRANSFERASE-RELATED"/>
    <property type="match status" value="1"/>
</dbReference>
<dbReference type="GO" id="GO:0008168">
    <property type="term" value="F:methyltransferase activity"/>
    <property type="evidence" value="ECO:0007669"/>
    <property type="project" value="UniProtKB-KW"/>
</dbReference>
<dbReference type="PANTHER" id="PTHR43861:SF1">
    <property type="entry name" value="TRANS-ACONITATE 2-METHYLTRANSFERASE"/>
    <property type="match status" value="1"/>
</dbReference>
<evidence type="ECO:0000259" key="3">
    <source>
        <dbReference type="Pfam" id="PF13649"/>
    </source>
</evidence>
<keyword evidence="5" id="KW-1185">Reference proteome</keyword>
<dbReference type="CDD" id="cd02440">
    <property type="entry name" value="AdoMet_MTases"/>
    <property type="match status" value="1"/>
</dbReference>
<evidence type="ECO:0000313" key="5">
    <source>
        <dbReference type="Proteomes" id="UP000609802"/>
    </source>
</evidence>
<evidence type="ECO:0000256" key="1">
    <source>
        <dbReference type="ARBA" id="ARBA00022603"/>
    </source>
</evidence>
<dbReference type="Gene3D" id="3.40.50.150">
    <property type="entry name" value="Vaccinia Virus protein VP39"/>
    <property type="match status" value="1"/>
</dbReference>